<dbReference type="Pfam" id="PF13711">
    <property type="entry name" value="DUF4160"/>
    <property type="match status" value="1"/>
</dbReference>
<evidence type="ECO:0000313" key="2">
    <source>
        <dbReference type="Proteomes" id="UP000018461"/>
    </source>
</evidence>
<dbReference type="PATRIC" id="fig|796943.3.peg.65"/>
<dbReference type="AlphaFoldDB" id="G9WK18"/>
<gene>
    <name evidence="1" type="ORF">HMPREF9625_00058</name>
</gene>
<reference evidence="1" key="2">
    <citation type="submission" date="2013-03" db="EMBL/GenBank/DDBJ databases">
        <title>The Genome Sequence of Oribacterium sp. ACB1.</title>
        <authorList>
            <consortium name="The Broad Institute Genomics Platform"/>
            <consortium name="The Broad Institute Genome Sequencing Center for Infectious Disease"/>
            <person name="Earl A."/>
            <person name="Ward D."/>
            <person name="Feldgarden M."/>
            <person name="Gevers D."/>
            <person name="Sizova M."/>
            <person name="Hazen A."/>
            <person name="Epstein S."/>
            <person name="Walker B."/>
            <person name="Young S."/>
            <person name="Zeng Q."/>
            <person name="Gargeya S."/>
            <person name="Fitzgerald M."/>
            <person name="Haas B."/>
            <person name="Abouelleil A."/>
            <person name="Allen A.W."/>
            <person name="Alvarado L."/>
            <person name="Arachchi H.M."/>
            <person name="Berlin A.M."/>
            <person name="Chapman S.B."/>
            <person name="Gainer-Dewar J."/>
            <person name="Goldberg J."/>
            <person name="Griggs A."/>
            <person name="Gujja S."/>
            <person name="Hansen M."/>
            <person name="Howarth C."/>
            <person name="Imamovic A."/>
            <person name="Ireland A."/>
            <person name="Larimer J."/>
            <person name="McCowan C."/>
            <person name="Murphy C."/>
            <person name="Pearson M."/>
            <person name="Poon T.W."/>
            <person name="Priest M."/>
            <person name="Roberts A."/>
            <person name="Saif S."/>
            <person name="Shea T."/>
            <person name="Sisk P."/>
            <person name="Sykes S."/>
            <person name="Wortman J."/>
            <person name="Nusbaum C."/>
            <person name="Birren B."/>
        </authorList>
    </citation>
    <scope>NUCLEOTIDE SEQUENCE [LARGE SCALE GENOMIC DNA]</scope>
    <source>
        <strain evidence="1">ACB1</strain>
    </source>
</reference>
<dbReference type="RefSeq" id="WP_009533935.1">
    <property type="nucleotide sequence ID" value="NZ_KE148312.1"/>
</dbReference>
<name>G9WK18_9FIRM</name>
<evidence type="ECO:0008006" key="3">
    <source>
        <dbReference type="Google" id="ProtNLM"/>
    </source>
</evidence>
<reference evidence="1" key="1">
    <citation type="submission" date="2011-08" db="EMBL/GenBank/DDBJ databases">
        <authorList>
            <consortium name="The Broad Institute Genome Sequencing Platform"/>
            <person name="Earl A."/>
            <person name="Ward D."/>
            <person name="Feldgarden M."/>
            <person name="Gevers D."/>
            <person name="Sizova M."/>
            <person name="Hazen A."/>
            <person name="Epstein S."/>
            <person name="Young S.K."/>
            <person name="Zeng Q."/>
            <person name="Gargeya S."/>
            <person name="Fitzgerald M."/>
            <person name="Haas B."/>
            <person name="Abouelleil A."/>
            <person name="Alvarado L."/>
            <person name="Arachchi H.M."/>
            <person name="Berlin A."/>
            <person name="Brown A."/>
            <person name="Chapman S.B."/>
            <person name="Chen Z."/>
            <person name="Dunbar C."/>
            <person name="Freedman E."/>
            <person name="Gearin G."/>
            <person name="Gellesch M."/>
            <person name="Goldberg J."/>
            <person name="Griggs A."/>
            <person name="Gujja S."/>
            <person name="Heiman D."/>
            <person name="Howarth C."/>
            <person name="Larson L."/>
            <person name="Lui A."/>
            <person name="MacDonald P.J.P."/>
            <person name="Montmayeur A."/>
            <person name="Murphy C."/>
            <person name="Neiman D."/>
            <person name="Pearson M."/>
            <person name="Priest M."/>
            <person name="Roberts A."/>
            <person name="Saif S."/>
            <person name="Shea T."/>
            <person name="Shenoy N."/>
            <person name="Sisk P."/>
            <person name="Stolte C."/>
            <person name="Sykes S."/>
            <person name="Wortman J."/>
            <person name="Nusbaum C."/>
            <person name="Birren B."/>
        </authorList>
    </citation>
    <scope>NUCLEOTIDE SEQUENCE</scope>
    <source>
        <strain evidence="1">ACB1</strain>
    </source>
</reference>
<dbReference type="Proteomes" id="UP000018461">
    <property type="component" value="Unassembled WGS sequence"/>
</dbReference>
<dbReference type="HOGENOM" id="CLU_162083_0_0_9"/>
<comment type="caution">
    <text evidence="1">The sequence shown here is derived from an EMBL/GenBank/DDBJ whole genome shotgun (WGS) entry which is preliminary data.</text>
</comment>
<organism evidence="1 2">
    <name type="scientific">Oribacterium parvum ACB1</name>
    <dbReference type="NCBI Taxonomy" id="796943"/>
    <lineage>
        <taxon>Bacteria</taxon>
        <taxon>Bacillati</taxon>
        <taxon>Bacillota</taxon>
        <taxon>Clostridia</taxon>
        <taxon>Lachnospirales</taxon>
        <taxon>Lachnospiraceae</taxon>
        <taxon>Oribacterium</taxon>
    </lineage>
</organism>
<sequence length="88" mass="10049">MPTISMFYGIIIRMYREIGGQHKIPHIHAEYQGEEVVVSLEGDALEGGIPKKKQSLVVAWVNIHYDDLLANWNLLEKGEKTFTIEPLK</sequence>
<keyword evidence="2" id="KW-1185">Reference proteome</keyword>
<protein>
    <recommendedName>
        <fullName evidence="3">DUF4160 domain-containing protein</fullName>
    </recommendedName>
</protein>
<accession>G9WK18</accession>
<dbReference type="STRING" id="796943.HMPREF9625_00058"/>
<dbReference type="InterPro" id="IPR025427">
    <property type="entry name" value="DUF4160"/>
</dbReference>
<evidence type="ECO:0000313" key="1">
    <source>
        <dbReference type="EMBL" id="EHL14215.1"/>
    </source>
</evidence>
<proteinExistence type="predicted"/>
<dbReference type="EMBL" id="AFZC02000003">
    <property type="protein sequence ID" value="EHL14215.1"/>
    <property type="molecule type" value="Genomic_DNA"/>
</dbReference>